<evidence type="ECO:0000256" key="5">
    <source>
        <dbReference type="ARBA" id="ARBA00022989"/>
    </source>
</evidence>
<proteinExistence type="inferred from homology"/>
<dbReference type="GO" id="GO:0009060">
    <property type="term" value="P:aerobic respiration"/>
    <property type="evidence" value="ECO:0007669"/>
    <property type="project" value="TreeGrafter"/>
</dbReference>
<feature type="transmembrane region" description="Helical" evidence="9">
    <location>
        <begin position="140"/>
        <end position="161"/>
    </location>
</feature>
<evidence type="ECO:0000256" key="6">
    <source>
        <dbReference type="ARBA" id="ARBA00023136"/>
    </source>
</evidence>
<dbReference type="PROSITE" id="PS00667">
    <property type="entry name" value="COMPLEX1_ND1_1"/>
    <property type="match status" value="1"/>
</dbReference>
<evidence type="ECO:0000256" key="9">
    <source>
        <dbReference type="SAM" id="Phobius"/>
    </source>
</evidence>
<feature type="transmembrane region" description="Helical" evidence="9">
    <location>
        <begin position="167"/>
        <end position="188"/>
    </location>
</feature>
<feature type="transmembrane region" description="Helical" evidence="9">
    <location>
        <begin position="282"/>
        <end position="302"/>
    </location>
</feature>
<dbReference type="PANTHER" id="PTHR11432">
    <property type="entry name" value="NADH DEHYDROGENASE SUBUNIT 1"/>
    <property type="match status" value="1"/>
</dbReference>
<dbReference type="InterPro" id="IPR001694">
    <property type="entry name" value="NADH_UbQ_OxRdtase_su1/FPO"/>
</dbReference>
<dbReference type="CTD" id="4535"/>
<feature type="transmembrane region" description="Helical" evidence="9">
    <location>
        <begin position="100"/>
        <end position="119"/>
    </location>
</feature>
<evidence type="ECO:0000256" key="1">
    <source>
        <dbReference type="ARBA" id="ARBA00004141"/>
    </source>
</evidence>
<dbReference type="EMBL" id="KM114610">
    <property type="protein sequence ID" value="AIT76122.1"/>
    <property type="molecule type" value="Genomic_DNA"/>
</dbReference>
<dbReference type="Pfam" id="PF00146">
    <property type="entry name" value="NADHdh"/>
    <property type="match status" value="1"/>
</dbReference>
<accession>A0A097J9L7</accession>
<protein>
    <recommendedName>
        <fullName evidence="3 8">NADH-ubiquinone oxidoreductase chain 1</fullName>
        <ecNumber evidence="8">7.1.1.2</ecNumber>
    </recommendedName>
</protein>
<geneLocation type="mitochondrion" evidence="11"/>
<name>A0A097J9L7_LISFU</name>
<dbReference type="GO" id="GO:0005743">
    <property type="term" value="C:mitochondrial inner membrane"/>
    <property type="evidence" value="ECO:0007669"/>
    <property type="project" value="UniProtKB-SubCell"/>
</dbReference>
<dbReference type="RefSeq" id="YP_009049160.1">
    <property type="nucleotide sequence ID" value="NC_024601.1"/>
</dbReference>
<dbReference type="PROSITE" id="PS00668">
    <property type="entry name" value="COMPLEX1_ND1_2"/>
    <property type="match status" value="1"/>
</dbReference>
<keyword evidence="8" id="KW-0830">Ubiquinone</keyword>
<dbReference type="GeneID" id="19909504"/>
<keyword evidence="4 7" id="KW-0812">Transmembrane</keyword>
<comment type="similarity">
    <text evidence="2 7">Belongs to the complex I subunit 1 family.</text>
</comment>
<evidence type="ECO:0000256" key="2">
    <source>
        <dbReference type="ARBA" id="ARBA00010535"/>
    </source>
</evidence>
<evidence type="ECO:0000256" key="7">
    <source>
        <dbReference type="RuleBase" id="RU000471"/>
    </source>
</evidence>
<keyword evidence="5 9" id="KW-1133">Transmembrane helix</keyword>
<feature type="transmembrane region" description="Helical" evidence="9">
    <location>
        <begin position="74"/>
        <end position="94"/>
    </location>
</feature>
<feature type="transmembrane region" description="Helical" evidence="9">
    <location>
        <begin position="6"/>
        <end position="27"/>
    </location>
</feature>
<dbReference type="EMBL" id="KJ744205">
    <property type="protein sequence ID" value="AIE43754.1"/>
    <property type="molecule type" value="Genomic_DNA"/>
</dbReference>
<comment type="catalytic activity">
    <reaction evidence="8">
        <text>a ubiquinone + NADH + 5 H(+)(in) = a ubiquinol + NAD(+) + 4 H(+)(out)</text>
        <dbReference type="Rhea" id="RHEA:29091"/>
        <dbReference type="Rhea" id="RHEA-COMP:9565"/>
        <dbReference type="Rhea" id="RHEA-COMP:9566"/>
        <dbReference type="ChEBI" id="CHEBI:15378"/>
        <dbReference type="ChEBI" id="CHEBI:16389"/>
        <dbReference type="ChEBI" id="CHEBI:17976"/>
        <dbReference type="ChEBI" id="CHEBI:57540"/>
        <dbReference type="ChEBI" id="CHEBI:57945"/>
        <dbReference type="EC" id="7.1.1.2"/>
    </reaction>
</comment>
<keyword evidence="7" id="KW-0520">NAD</keyword>
<dbReference type="PANTHER" id="PTHR11432:SF3">
    <property type="entry name" value="NADH-UBIQUINONE OXIDOREDUCTASE CHAIN 1"/>
    <property type="match status" value="1"/>
</dbReference>
<sequence>MLLFMIILALNIITCLCVLLSVAYFTLIERKVLGYMQIRKGPNKVGLWGIFQPLADAMKLFCKELILPVNSNKIMFYLTPSLFLLIGLLVWYLYPSTFMVYVVLWGLMYFYCISALNVYMTMFSGWSSNSMYSFLGSIRAAAQTISYEVSMFLVIMFPSVLVMTMDFYKAMSSFACSVLFVPLCAIWVTTTIAETNRAPFDFAEGESELVSGFNIEFSSSVFALIFLGEYSVILFMSVSTVVWFLKASGVVYLTVMVLLISMMFLFSRGVFPRHRYDMLMMLCWKSFLPVSICSLVLGIVSLTT</sequence>
<evidence type="ECO:0000313" key="11">
    <source>
        <dbReference type="EMBL" id="AIT76122.1"/>
    </source>
</evidence>
<dbReference type="InterPro" id="IPR018086">
    <property type="entry name" value="NADH_UbQ_OxRdtase_su1_CS"/>
</dbReference>
<reference evidence="10" key="2">
    <citation type="submission" date="2014-04" db="EMBL/GenBank/DDBJ databases">
        <authorList>
            <person name="Harrison E."/>
        </authorList>
    </citation>
    <scope>NUCLEOTIDE SEQUENCE</scope>
</reference>
<dbReference type="GO" id="GO:0008137">
    <property type="term" value="F:NADH dehydrogenase (ubiquinone) activity"/>
    <property type="evidence" value="ECO:0007669"/>
    <property type="project" value="UniProtKB-EC"/>
</dbReference>
<comment type="subcellular location">
    <subcellularLocation>
        <location evidence="1">Membrane</location>
        <topology evidence="1">Multi-pass membrane protein</topology>
    </subcellularLocation>
    <subcellularLocation>
        <location evidence="7">Mitochondrion inner membrane</location>
        <topology evidence="7">Multi-pass membrane protein</topology>
    </subcellularLocation>
</comment>
<reference evidence="10" key="1">
    <citation type="journal article" date="2014" name="Mitochondrial DNA">
        <title>Complete mitochondrial genome of the giant African snail, Achatina fulica (Mollusca: Achatinidae): a novel location of putative control regions (CR) in the mitogenome within Pulmonate species.</title>
        <authorList>
            <person name="He Z.P."/>
            <person name="Dai X.B."/>
            <person name="Zhang S."/>
            <person name="Zhi T.T."/>
            <person name="Lun Z.R."/>
            <person name="Wu Z.D."/>
            <person name="Yang T.B."/>
        </authorList>
    </citation>
    <scope>NUCLEOTIDE SEQUENCE</scope>
</reference>
<evidence type="ECO:0000256" key="8">
    <source>
        <dbReference type="RuleBase" id="RU000473"/>
    </source>
</evidence>
<keyword evidence="8 11" id="KW-0496">Mitochondrion</keyword>
<dbReference type="HAMAP" id="MF_01350">
    <property type="entry name" value="NDH1_NuoH"/>
    <property type="match status" value="1"/>
</dbReference>
<reference evidence="11" key="3">
    <citation type="submission" date="2014-07" db="EMBL/GenBank/DDBJ databases">
        <authorList>
            <person name="Zhang J.E."/>
            <person name="Yang H."/>
            <person name="Guo J."/>
            <person name="Deng Z."/>
            <person name="Luo H."/>
            <person name="Luo M."/>
            <person name="Zhao B."/>
        </authorList>
    </citation>
    <scope>NUCLEOTIDE SEQUENCE</scope>
</reference>
<dbReference type="GO" id="GO:0003954">
    <property type="term" value="F:NADH dehydrogenase activity"/>
    <property type="evidence" value="ECO:0007669"/>
    <property type="project" value="TreeGrafter"/>
</dbReference>
<keyword evidence="6 9" id="KW-0472">Membrane</keyword>
<feature type="transmembrane region" description="Helical" evidence="9">
    <location>
        <begin position="221"/>
        <end position="244"/>
    </location>
</feature>
<evidence type="ECO:0000256" key="4">
    <source>
        <dbReference type="ARBA" id="ARBA00022692"/>
    </source>
</evidence>
<evidence type="ECO:0000313" key="10">
    <source>
        <dbReference type="EMBL" id="AIE43754.1"/>
    </source>
</evidence>
<feature type="transmembrane region" description="Helical" evidence="9">
    <location>
        <begin position="250"/>
        <end position="270"/>
    </location>
</feature>
<gene>
    <name evidence="11" type="primary">ND1</name>
</gene>
<organism evidence="11">
    <name type="scientific">Lissachatina fulica</name>
    <name type="common">Giant African land snail</name>
    <name type="synonym">Achatina fulica</name>
    <dbReference type="NCBI Taxonomy" id="2315439"/>
    <lineage>
        <taxon>Eukaryota</taxon>
        <taxon>Metazoa</taxon>
        <taxon>Spiralia</taxon>
        <taxon>Lophotrochozoa</taxon>
        <taxon>Mollusca</taxon>
        <taxon>Gastropoda</taxon>
        <taxon>Heterobranchia</taxon>
        <taxon>Euthyneura</taxon>
        <taxon>Panpulmonata</taxon>
        <taxon>Eupulmonata</taxon>
        <taxon>Stylommatophora</taxon>
        <taxon>Helicina</taxon>
        <taxon>Achatinoidea</taxon>
        <taxon>Achatinidae</taxon>
        <taxon>Lissachatina</taxon>
    </lineage>
</organism>
<dbReference type="AlphaFoldDB" id="A0A097J9L7"/>
<dbReference type="EC" id="7.1.1.2" evidence="8"/>
<evidence type="ECO:0000256" key="3">
    <source>
        <dbReference type="ARBA" id="ARBA00021009"/>
    </source>
</evidence>